<name>A0A382J8U4_9ZZZZ</name>
<dbReference type="EMBL" id="UINC01072100">
    <property type="protein sequence ID" value="SVC07503.1"/>
    <property type="molecule type" value="Genomic_DNA"/>
</dbReference>
<organism evidence="1">
    <name type="scientific">marine metagenome</name>
    <dbReference type="NCBI Taxonomy" id="408172"/>
    <lineage>
        <taxon>unclassified sequences</taxon>
        <taxon>metagenomes</taxon>
        <taxon>ecological metagenomes</taxon>
    </lineage>
</organism>
<dbReference type="AlphaFoldDB" id="A0A382J8U4"/>
<protein>
    <submittedName>
        <fullName evidence="1">Uncharacterized protein</fullName>
    </submittedName>
</protein>
<evidence type="ECO:0000313" key="1">
    <source>
        <dbReference type="EMBL" id="SVC07503.1"/>
    </source>
</evidence>
<reference evidence="1" key="1">
    <citation type="submission" date="2018-05" db="EMBL/GenBank/DDBJ databases">
        <authorList>
            <person name="Lanie J.A."/>
            <person name="Ng W.-L."/>
            <person name="Kazmierczak K.M."/>
            <person name="Andrzejewski T.M."/>
            <person name="Davidsen T.M."/>
            <person name="Wayne K.J."/>
            <person name="Tettelin H."/>
            <person name="Glass J.I."/>
            <person name="Rusch D."/>
            <person name="Podicherti R."/>
            <person name="Tsui H.-C.T."/>
            <person name="Winkler M.E."/>
        </authorList>
    </citation>
    <scope>NUCLEOTIDE SEQUENCE</scope>
</reference>
<sequence>MKPDTPRSGSNYLRLYPAAACLSRPSVHHISAPSSIFGISHYFAPVVAPAASHGRHLPRCVRD</sequence>
<gene>
    <name evidence="1" type="ORF">METZ01_LOCUS260357</name>
</gene>
<proteinExistence type="predicted"/>
<accession>A0A382J8U4</accession>